<feature type="region of interest" description="Disordered" evidence="1">
    <location>
        <begin position="1"/>
        <end position="35"/>
    </location>
</feature>
<dbReference type="EMBL" id="JAOQBH010000016">
    <property type="protein sequence ID" value="KAJ4124174.1"/>
    <property type="molecule type" value="Genomic_DNA"/>
</dbReference>
<feature type="compositionally biased region" description="Basic and acidic residues" evidence="1">
    <location>
        <begin position="67"/>
        <end position="87"/>
    </location>
</feature>
<evidence type="ECO:0000313" key="3">
    <source>
        <dbReference type="Proteomes" id="UP001152024"/>
    </source>
</evidence>
<comment type="caution">
    <text evidence="2">The sequence shown here is derived from an EMBL/GenBank/DDBJ whole genome shotgun (WGS) entry which is preliminary data.</text>
</comment>
<feature type="region of interest" description="Disordered" evidence="1">
    <location>
        <begin position="50"/>
        <end position="87"/>
    </location>
</feature>
<accession>A0ABQ8R2L0</accession>
<feature type="compositionally biased region" description="Basic residues" evidence="1">
    <location>
        <begin position="1"/>
        <end position="25"/>
    </location>
</feature>
<name>A0ABQ8R2L0_FUSEQ</name>
<gene>
    <name evidence="2" type="ORF">NW768_009528</name>
</gene>
<sequence>MGKKKQNSKTNHASRAKPQPRKKVHKTSDKSPSQECLEFDLRRDFRETKLHENRLRKVASSPCLRPKLRESPSCKEKKKSRDDIRDYRRRYKEEIANKRKTYKSLDSRADALLSEPGPKSTLDWVEDWSALKTPLPDPPEEVEDAWYTRTRIISYIVFHPFRGVRD</sequence>
<evidence type="ECO:0000313" key="2">
    <source>
        <dbReference type="EMBL" id="KAJ4124174.1"/>
    </source>
</evidence>
<protein>
    <submittedName>
        <fullName evidence="2">Uncharacterized protein</fullName>
    </submittedName>
</protein>
<keyword evidence="3" id="KW-1185">Reference proteome</keyword>
<proteinExistence type="predicted"/>
<reference evidence="2" key="1">
    <citation type="submission" date="2022-09" db="EMBL/GenBank/DDBJ databases">
        <title>Fusarium specimens isolated from Avocado Roots.</title>
        <authorList>
            <person name="Stajich J."/>
            <person name="Roper C."/>
            <person name="Heimlech-Rivalta G."/>
        </authorList>
    </citation>
    <scope>NUCLEOTIDE SEQUENCE</scope>
    <source>
        <strain evidence="2">CF00095</strain>
    </source>
</reference>
<organism evidence="2 3">
    <name type="scientific">Fusarium equiseti</name>
    <name type="common">Fusarium scirpi</name>
    <dbReference type="NCBI Taxonomy" id="61235"/>
    <lineage>
        <taxon>Eukaryota</taxon>
        <taxon>Fungi</taxon>
        <taxon>Dikarya</taxon>
        <taxon>Ascomycota</taxon>
        <taxon>Pezizomycotina</taxon>
        <taxon>Sordariomycetes</taxon>
        <taxon>Hypocreomycetidae</taxon>
        <taxon>Hypocreales</taxon>
        <taxon>Nectriaceae</taxon>
        <taxon>Fusarium</taxon>
        <taxon>Fusarium incarnatum-equiseti species complex</taxon>
    </lineage>
</organism>
<evidence type="ECO:0000256" key="1">
    <source>
        <dbReference type="SAM" id="MobiDB-lite"/>
    </source>
</evidence>
<dbReference type="Proteomes" id="UP001152024">
    <property type="component" value="Unassembled WGS sequence"/>
</dbReference>